<gene>
    <name evidence="3" type="ORF">PITC_072950</name>
</gene>
<feature type="region of interest" description="Disordered" evidence="1">
    <location>
        <begin position="40"/>
        <end position="68"/>
    </location>
</feature>
<feature type="chain" id="PRO_5001990862" evidence="2">
    <location>
        <begin position="20"/>
        <end position="68"/>
    </location>
</feature>
<sequence>MKLSFVLCAITSFLGAANAVAFANAAPAAQPEVIDISEMKLRLRGTTPPPPSPSKREYEEGDFEENSE</sequence>
<feature type="signal peptide" evidence="2">
    <location>
        <begin position="1"/>
        <end position="19"/>
    </location>
</feature>
<dbReference type="AlphaFoldDB" id="A0A0A2LB33"/>
<dbReference type="HOGENOM" id="CLU_2794730_0_0_1"/>
<accession>A0A0A2LB33</accession>
<evidence type="ECO:0000256" key="2">
    <source>
        <dbReference type="SAM" id="SignalP"/>
    </source>
</evidence>
<name>A0A0A2LB33_PENIT</name>
<dbReference type="Proteomes" id="UP000030104">
    <property type="component" value="Unassembled WGS sequence"/>
</dbReference>
<organism evidence="3 4">
    <name type="scientific">Penicillium italicum</name>
    <name type="common">Blue mold</name>
    <dbReference type="NCBI Taxonomy" id="40296"/>
    <lineage>
        <taxon>Eukaryota</taxon>
        <taxon>Fungi</taxon>
        <taxon>Dikarya</taxon>
        <taxon>Ascomycota</taxon>
        <taxon>Pezizomycotina</taxon>
        <taxon>Eurotiomycetes</taxon>
        <taxon>Eurotiomycetidae</taxon>
        <taxon>Eurotiales</taxon>
        <taxon>Aspergillaceae</taxon>
        <taxon>Penicillium</taxon>
    </lineage>
</organism>
<protein>
    <submittedName>
        <fullName evidence="3">Uncharacterized protein</fullName>
    </submittedName>
</protein>
<evidence type="ECO:0000256" key="1">
    <source>
        <dbReference type="SAM" id="MobiDB-lite"/>
    </source>
</evidence>
<keyword evidence="4" id="KW-1185">Reference proteome</keyword>
<evidence type="ECO:0000313" key="3">
    <source>
        <dbReference type="EMBL" id="KGO76413.1"/>
    </source>
</evidence>
<evidence type="ECO:0000313" key="4">
    <source>
        <dbReference type="Proteomes" id="UP000030104"/>
    </source>
</evidence>
<dbReference type="EMBL" id="JQGA01000261">
    <property type="protein sequence ID" value="KGO76413.1"/>
    <property type="molecule type" value="Genomic_DNA"/>
</dbReference>
<keyword evidence="2" id="KW-0732">Signal</keyword>
<reference evidence="3 4" key="1">
    <citation type="journal article" date="2015" name="Mol. Plant Microbe Interact.">
        <title>Genome, transcriptome, and functional analyses of Penicillium expansum provide new insights into secondary metabolism and pathogenicity.</title>
        <authorList>
            <person name="Ballester A.R."/>
            <person name="Marcet-Houben M."/>
            <person name="Levin E."/>
            <person name="Sela N."/>
            <person name="Selma-Lazaro C."/>
            <person name="Carmona L."/>
            <person name="Wisniewski M."/>
            <person name="Droby S."/>
            <person name="Gonzalez-Candelas L."/>
            <person name="Gabaldon T."/>
        </authorList>
    </citation>
    <scope>NUCLEOTIDE SEQUENCE [LARGE SCALE GENOMIC DNA]</scope>
    <source>
        <strain evidence="3 4">PHI-1</strain>
    </source>
</reference>
<proteinExistence type="predicted"/>
<feature type="compositionally biased region" description="Acidic residues" evidence="1">
    <location>
        <begin position="59"/>
        <end position="68"/>
    </location>
</feature>
<dbReference type="OrthoDB" id="4352369at2759"/>
<comment type="caution">
    <text evidence="3">The sequence shown here is derived from an EMBL/GenBank/DDBJ whole genome shotgun (WGS) entry which is preliminary data.</text>
</comment>